<comment type="caution">
    <text evidence="2">The sequence shown here is derived from an EMBL/GenBank/DDBJ whole genome shotgun (WGS) entry which is preliminary data.</text>
</comment>
<feature type="region of interest" description="Disordered" evidence="1">
    <location>
        <begin position="136"/>
        <end position="181"/>
    </location>
</feature>
<dbReference type="EMBL" id="LJIJ01000148">
    <property type="protein sequence ID" value="ODN01521.1"/>
    <property type="molecule type" value="Genomic_DNA"/>
</dbReference>
<evidence type="ECO:0000313" key="3">
    <source>
        <dbReference type="Proteomes" id="UP000094527"/>
    </source>
</evidence>
<proteinExistence type="predicted"/>
<sequence length="567" mass="63539">MWGELPTVVSEPIRAEADGSLDESAIFSDDTGFFSGEDVYNSEEVEEQEDEDVEEEEEQQDEDVEEEEQVDNRLDEQELNLINDFCTKDFVQRMSETACFTINYDILVELIRKVARALDLIVDLVQRFVNNTAFTSERHNRRNRGPPQPVNNPNPALESPRARAREIDDNNDNSSNRSRNLSIRLASTDSQIVMNFDEIPVDVASRKLFIRKKFNGLVCNTLLDFQFDIHSFYNSDYSSDRFSIHGNFDGGMFLKHLKGISAHRKTDRTITFYGIDSQDYENDTATDEHSEESLSNQTDVGAFDMSDSTLMNEGISESVGMDESEETENQAPHDACFPTVDLHEAPVGINTRKRKLPRGTILGKRRKPFEDVNEAEREILMRDTDGDGVHPLEPTVPSNDLHADLNSLESMIVDPDTDQGYHTQSTICSDAENATLNMDRNDDDLELNDHDGQLRVPSPIFGKDDTAAPSFVLTPEDNVNIHDVISTVENTLEGEIIARGDVSIEDLLRRANFNIKGVAGERGSSSGQPPISLHTILVANLHAVVNMGLYLQPSDDGSFVITATRPD</sequence>
<feature type="compositionally biased region" description="Acidic residues" evidence="1">
    <location>
        <begin position="40"/>
        <end position="69"/>
    </location>
</feature>
<organism evidence="2 3">
    <name type="scientific">Orchesella cincta</name>
    <name type="common">Springtail</name>
    <name type="synonym">Podura cincta</name>
    <dbReference type="NCBI Taxonomy" id="48709"/>
    <lineage>
        <taxon>Eukaryota</taxon>
        <taxon>Metazoa</taxon>
        <taxon>Ecdysozoa</taxon>
        <taxon>Arthropoda</taxon>
        <taxon>Hexapoda</taxon>
        <taxon>Collembola</taxon>
        <taxon>Entomobryomorpha</taxon>
        <taxon>Entomobryoidea</taxon>
        <taxon>Orchesellidae</taxon>
        <taxon>Orchesellinae</taxon>
        <taxon>Orchesella</taxon>
    </lineage>
</organism>
<feature type="region of interest" description="Disordered" evidence="1">
    <location>
        <begin position="1"/>
        <end position="75"/>
    </location>
</feature>
<dbReference type="Proteomes" id="UP000094527">
    <property type="component" value="Unassembled WGS sequence"/>
</dbReference>
<gene>
    <name evidence="2" type="ORF">Ocin01_05150</name>
</gene>
<dbReference type="AlphaFoldDB" id="A0A1D2N8F4"/>
<name>A0A1D2N8F4_ORCCI</name>
<evidence type="ECO:0000256" key="1">
    <source>
        <dbReference type="SAM" id="MobiDB-lite"/>
    </source>
</evidence>
<reference evidence="2 3" key="1">
    <citation type="journal article" date="2016" name="Genome Biol. Evol.">
        <title>Gene Family Evolution Reflects Adaptation to Soil Environmental Stressors in the Genome of the Collembolan Orchesella cincta.</title>
        <authorList>
            <person name="Faddeeva-Vakhrusheva A."/>
            <person name="Derks M.F."/>
            <person name="Anvar S.Y."/>
            <person name="Agamennone V."/>
            <person name="Suring W."/>
            <person name="Smit S."/>
            <person name="van Straalen N.M."/>
            <person name="Roelofs D."/>
        </authorList>
    </citation>
    <scope>NUCLEOTIDE SEQUENCE [LARGE SCALE GENOMIC DNA]</scope>
    <source>
        <tissue evidence="2">Mixed pool</tissue>
    </source>
</reference>
<accession>A0A1D2N8F4</accession>
<evidence type="ECO:0000313" key="2">
    <source>
        <dbReference type="EMBL" id="ODN01521.1"/>
    </source>
</evidence>
<protein>
    <submittedName>
        <fullName evidence="2">Uncharacterized protein</fullName>
    </submittedName>
</protein>
<feature type="compositionally biased region" description="Low complexity" evidence="1">
    <location>
        <begin position="172"/>
        <end position="181"/>
    </location>
</feature>
<keyword evidence="3" id="KW-1185">Reference proteome</keyword>